<proteinExistence type="predicted"/>
<dbReference type="STRING" id="889378.Spiaf_0020"/>
<name>H9UF37_SPIAZ</name>
<dbReference type="Pfam" id="PF13287">
    <property type="entry name" value="Fn3_assoc"/>
    <property type="match status" value="1"/>
</dbReference>
<dbReference type="RefSeq" id="WP_014454128.1">
    <property type="nucleotide sequence ID" value="NC_017098.1"/>
</dbReference>
<dbReference type="HOGENOM" id="CLU_008731_1_0_12"/>
<evidence type="ECO:0000313" key="2">
    <source>
        <dbReference type="Proteomes" id="UP000007383"/>
    </source>
</evidence>
<accession>H9UF37</accession>
<dbReference type="PATRIC" id="fig|889378.3.peg.22"/>
<gene>
    <name evidence="1" type="ordered locus">Spiaf_0020</name>
</gene>
<dbReference type="EMBL" id="CP003282">
    <property type="protein sequence ID" value="AFG36130.1"/>
    <property type="molecule type" value="Genomic_DNA"/>
</dbReference>
<dbReference type="InterPro" id="IPR014867">
    <property type="entry name" value="Spore_coat_CotH_CotH2/3/7"/>
</dbReference>
<sequence length="704" mass="80186">MRLRRSPGSARRLRPAVLLIPLVLLLLAAGACEIQLPTPSLPALREGGVAFSHDAGFYHEPFQLELGLDEVADQLRSAGQLRAEDQARSSATEITIYYTLDGSEPTPDNIMTDREWREASSETRARTFVYTGPISLGDQLPREPDLATIKTGRMGDEYAWHPPHSSHRSHAVVVRALARGQELQTRTTTRSYFIHPDGDTIHQLPVVSLSLDRAGLFSFETGLYVPGIWAEWWDIYTGNYHQRGRDWERRAHLEYFETEPEQGAITAPPVLSHGVGVRLHGAKSRNFPQKSLRLYARSEYGPNRLAHQFFSTKSDDRFNRLLLRHSGNDWGHTMFRDAAAQTLMLHRDLDIQHYQPAVVYINGEYWGIHNLRDRYDPHYMEQRYGLDPDNITILENNAELDHGSPQLRSQYLDLVAAVGTAPLDTPAAINEKLDLDNWIDYHILQWYHANTDWPYNNVRLWRVNRPPTATAGGQPDPPDPTVNDGRWRWLVYDIDRSFGFTSTKNTNMPRHVLDADDWSRDLVHRLLSIPVVRDEFLQRTAVHLATTFHPERVAQHIQQLAAAIEPEIPRHSQRWRRPGTGFWQQELDIMLDFAANRPRIHRRHLDTWFGEITGTATVEITGVDPDSDIRLHTVRLHPDTPGVEIQDGSWSGELFTGVPLTLESGSTDLSTAVIQGDESAFELLEQTPDRLSLRITGEKVSILL</sequence>
<dbReference type="InterPro" id="IPR026876">
    <property type="entry name" value="Fn3_assoc_repeat"/>
</dbReference>
<dbReference type="AlphaFoldDB" id="H9UF37"/>
<dbReference type="Pfam" id="PF08757">
    <property type="entry name" value="CotH"/>
    <property type="match status" value="1"/>
</dbReference>
<dbReference type="OrthoDB" id="9806464at2"/>
<protein>
    <submittedName>
        <fullName evidence="1">CotH protein</fullName>
    </submittedName>
</protein>
<dbReference type="Proteomes" id="UP000007383">
    <property type="component" value="Chromosome"/>
</dbReference>
<dbReference type="PROSITE" id="PS51257">
    <property type="entry name" value="PROKAR_LIPOPROTEIN"/>
    <property type="match status" value="1"/>
</dbReference>
<keyword evidence="2" id="KW-1185">Reference proteome</keyword>
<dbReference type="KEGG" id="sfc:Spiaf_0020"/>
<organism evidence="1 2">
    <name type="scientific">Spirochaeta africana (strain ATCC 700263 / DSM 8902 / Z-7692)</name>
    <dbReference type="NCBI Taxonomy" id="889378"/>
    <lineage>
        <taxon>Bacteria</taxon>
        <taxon>Pseudomonadati</taxon>
        <taxon>Spirochaetota</taxon>
        <taxon>Spirochaetia</taxon>
        <taxon>Spirochaetales</taxon>
        <taxon>Spirochaetaceae</taxon>
        <taxon>Spirochaeta</taxon>
    </lineage>
</organism>
<reference evidence="2" key="1">
    <citation type="journal article" date="2013" name="Stand. Genomic Sci.">
        <title>Complete genome sequence of the halophilic bacterium Spirochaeta africana type strain (Z-7692(T)) from the alkaline Lake Magadi in the East African Rift.</title>
        <authorList>
            <person name="Liolos K."/>
            <person name="Abt B."/>
            <person name="Scheuner C."/>
            <person name="Teshima H."/>
            <person name="Held B."/>
            <person name="Lapidus A."/>
            <person name="Nolan M."/>
            <person name="Lucas S."/>
            <person name="Deshpande S."/>
            <person name="Cheng J.F."/>
            <person name="Tapia R."/>
            <person name="Goodwin L.A."/>
            <person name="Pitluck S."/>
            <person name="Pagani I."/>
            <person name="Ivanova N."/>
            <person name="Mavromatis K."/>
            <person name="Mikhailova N."/>
            <person name="Huntemann M."/>
            <person name="Pati A."/>
            <person name="Chen A."/>
            <person name="Palaniappan K."/>
            <person name="Land M."/>
            <person name="Rohde M."/>
            <person name="Tindall B.J."/>
            <person name="Detter J.C."/>
            <person name="Goker M."/>
            <person name="Bristow J."/>
            <person name="Eisen J.A."/>
            <person name="Markowitz V."/>
            <person name="Hugenholtz P."/>
            <person name="Woyke T."/>
            <person name="Klenk H.P."/>
            <person name="Kyrpides N.C."/>
        </authorList>
    </citation>
    <scope>NUCLEOTIDE SEQUENCE</scope>
    <source>
        <strain evidence="2">ATCC 700263 / DSM 8902 / Z-7692</strain>
    </source>
</reference>
<evidence type="ECO:0000313" key="1">
    <source>
        <dbReference type="EMBL" id="AFG36130.1"/>
    </source>
</evidence>
<dbReference type="eggNOG" id="ENOG502ZCG5">
    <property type="taxonomic scope" value="Bacteria"/>
</dbReference>